<organism evidence="1">
    <name type="scientific">Sesamum angustifolium</name>
    <dbReference type="NCBI Taxonomy" id="2727405"/>
    <lineage>
        <taxon>Eukaryota</taxon>
        <taxon>Viridiplantae</taxon>
        <taxon>Streptophyta</taxon>
        <taxon>Embryophyta</taxon>
        <taxon>Tracheophyta</taxon>
        <taxon>Spermatophyta</taxon>
        <taxon>Magnoliopsida</taxon>
        <taxon>eudicotyledons</taxon>
        <taxon>Gunneridae</taxon>
        <taxon>Pentapetalae</taxon>
        <taxon>asterids</taxon>
        <taxon>lamiids</taxon>
        <taxon>Lamiales</taxon>
        <taxon>Pedaliaceae</taxon>
        <taxon>Sesamum</taxon>
    </lineage>
</organism>
<name>A0AAW2M636_9LAMI</name>
<dbReference type="AlphaFoldDB" id="A0AAW2M636"/>
<protein>
    <submittedName>
        <fullName evidence="1">Uncharacterized protein</fullName>
    </submittedName>
</protein>
<comment type="caution">
    <text evidence="1">The sequence shown here is derived from an EMBL/GenBank/DDBJ whole genome shotgun (WGS) entry which is preliminary data.</text>
</comment>
<evidence type="ECO:0000313" key="1">
    <source>
        <dbReference type="EMBL" id="KAL0326493.1"/>
    </source>
</evidence>
<gene>
    <name evidence="1" type="ORF">Sangu_1727300</name>
</gene>
<sequence length="252" mass="29535">MSEASNGKDSRWNYAFLPEPNNTNNVKCNFCGKVQKEGLQDTNILTVVFVIPNLVRNIWSMLRVEIREYVAKKKQLKEQMDAIPHFDDIVEEQEQWESQASQQKNISHGRCPSDVSLGHSSEYIAQRMQQKRPRSIGPVDLYFMQDEAVKQRKNKDGGKFFYENMKVMRKYAIPKFCQWMYDTWVPFNSVRVDSFGLAIEALGQFGLGMKPPSYHEVSIMYLKKELKHTRVILREHYEIKANMVARNGRWLD</sequence>
<accession>A0AAW2M636</accession>
<proteinExistence type="predicted"/>
<dbReference type="EMBL" id="JACGWK010000011">
    <property type="protein sequence ID" value="KAL0326493.1"/>
    <property type="molecule type" value="Genomic_DNA"/>
</dbReference>
<reference evidence="1" key="2">
    <citation type="journal article" date="2024" name="Plant">
        <title>Genomic evolution and insights into agronomic trait innovations of Sesamum species.</title>
        <authorList>
            <person name="Miao H."/>
            <person name="Wang L."/>
            <person name="Qu L."/>
            <person name="Liu H."/>
            <person name="Sun Y."/>
            <person name="Le M."/>
            <person name="Wang Q."/>
            <person name="Wei S."/>
            <person name="Zheng Y."/>
            <person name="Lin W."/>
            <person name="Duan Y."/>
            <person name="Cao H."/>
            <person name="Xiong S."/>
            <person name="Wang X."/>
            <person name="Wei L."/>
            <person name="Li C."/>
            <person name="Ma Q."/>
            <person name="Ju M."/>
            <person name="Zhao R."/>
            <person name="Li G."/>
            <person name="Mu C."/>
            <person name="Tian Q."/>
            <person name="Mei H."/>
            <person name="Zhang T."/>
            <person name="Gao T."/>
            <person name="Zhang H."/>
        </authorList>
    </citation>
    <scope>NUCLEOTIDE SEQUENCE</scope>
    <source>
        <strain evidence="1">G01</strain>
    </source>
</reference>
<reference evidence="1" key="1">
    <citation type="submission" date="2020-06" db="EMBL/GenBank/DDBJ databases">
        <authorList>
            <person name="Li T."/>
            <person name="Hu X."/>
            <person name="Zhang T."/>
            <person name="Song X."/>
            <person name="Zhang H."/>
            <person name="Dai N."/>
            <person name="Sheng W."/>
            <person name="Hou X."/>
            <person name="Wei L."/>
        </authorList>
    </citation>
    <scope>NUCLEOTIDE SEQUENCE</scope>
    <source>
        <strain evidence="1">G01</strain>
        <tissue evidence="1">Leaf</tissue>
    </source>
</reference>